<sequence>MSLTLPTQKTFSFLQNTTTLLKNHFSKITTKQLEELKKTTVEEASKFTNYNFREYFKERANDLFDDFISKNETNEEYVKQFYDDRKSELEVIKRQVLIGKLYPEQKFVKEN</sequence>
<keyword evidence="6" id="KW-1185">Reference proteome</keyword>
<comment type="similarity">
    <text evidence="1">Belongs to the complex I LYR family.</text>
</comment>
<evidence type="ECO:0000313" key="6">
    <source>
        <dbReference type="Proteomes" id="UP001150062"/>
    </source>
</evidence>
<evidence type="ECO:0000313" key="4">
    <source>
        <dbReference type="EMBL" id="KAJ6238602.1"/>
    </source>
</evidence>
<dbReference type="EMBL" id="JANTQA010000047">
    <property type="protein sequence ID" value="KAJ3431520.1"/>
    <property type="molecule type" value="Genomic_DNA"/>
</dbReference>
<dbReference type="Proteomes" id="UP001146793">
    <property type="component" value="Unassembled WGS sequence"/>
</dbReference>
<dbReference type="InterPro" id="IPR008011">
    <property type="entry name" value="Complex1_LYR_dom"/>
</dbReference>
<gene>
    <name evidence="3" type="ORF">M0812_20432</name>
    <name evidence="4" type="ORF">M0813_25826</name>
</gene>
<dbReference type="CDD" id="cd20264">
    <property type="entry name" value="Complex1_LYR_LYRM4"/>
    <property type="match status" value="1"/>
</dbReference>
<dbReference type="InterPro" id="IPR045297">
    <property type="entry name" value="Complex1_LYR_LYRM4"/>
</dbReference>
<evidence type="ECO:0000259" key="2">
    <source>
        <dbReference type="Pfam" id="PF05347"/>
    </source>
</evidence>
<dbReference type="InterPro" id="IPR051522">
    <property type="entry name" value="ISC_assembly_LYR"/>
</dbReference>
<feature type="domain" description="Complex 1 LYR protein" evidence="2">
    <location>
        <begin position="43"/>
        <end position="90"/>
    </location>
</feature>
<name>A0AAV7YSW2_9EUKA</name>
<protein>
    <recommendedName>
        <fullName evidence="2">Complex 1 LYR protein domain-containing protein</fullName>
    </recommendedName>
</protein>
<dbReference type="AlphaFoldDB" id="A0AAV7YSW2"/>
<reference evidence="4" key="1">
    <citation type="submission" date="2022-08" db="EMBL/GenBank/DDBJ databases">
        <title>Novel sulfate-reducing endosymbionts in the free-living metamonad Anaeramoeba.</title>
        <authorList>
            <person name="Jerlstrom-Hultqvist J."/>
            <person name="Cepicka I."/>
            <person name="Gallot-Lavallee L."/>
            <person name="Salas-Leiva D."/>
            <person name="Curtis B.A."/>
            <person name="Zahonova K."/>
            <person name="Pipaliya S."/>
            <person name="Dacks J."/>
            <person name="Roger A.J."/>
        </authorList>
    </citation>
    <scope>NUCLEOTIDE SEQUENCE</scope>
    <source>
        <strain evidence="4">Schooner1</strain>
    </source>
</reference>
<dbReference type="GO" id="GO:0016226">
    <property type="term" value="P:iron-sulfur cluster assembly"/>
    <property type="evidence" value="ECO:0007669"/>
    <property type="project" value="InterPro"/>
</dbReference>
<comment type="caution">
    <text evidence="3">The sequence shown here is derived from an EMBL/GenBank/DDBJ whole genome shotgun (WGS) entry which is preliminary data.</text>
</comment>
<evidence type="ECO:0000256" key="1">
    <source>
        <dbReference type="ARBA" id="ARBA00009508"/>
    </source>
</evidence>
<dbReference type="PANTHER" id="PTHR13166">
    <property type="entry name" value="PROTEIN C6ORF149"/>
    <property type="match status" value="1"/>
</dbReference>
<dbReference type="Proteomes" id="UP001150062">
    <property type="component" value="Unassembled WGS sequence"/>
</dbReference>
<accession>A0AAV7YSW2</accession>
<dbReference type="Pfam" id="PF05347">
    <property type="entry name" value="Complex1_LYR"/>
    <property type="match status" value="1"/>
</dbReference>
<reference evidence="3" key="2">
    <citation type="submission" date="2022-08" db="EMBL/GenBank/DDBJ databases">
        <title>Novel sulphate-reducing endosymbionts in the free-living metamonad Anaeramoeba.</title>
        <authorList>
            <person name="Jerlstrom-Hultqvist J."/>
            <person name="Cepicka I."/>
            <person name="Gallot-Lavallee L."/>
            <person name="Salas-Leiva D."/>
            <person name="Curtis B.A."/>
            <person name="Zahonova K."/>
            <person name="Pipaliya S."/>
            <person name="Dacks J."/>
            <person name="Roger A.J."/>
        </authorList>
    </citation>
    <scope>NUCLEOTIDE SEQUENCE</scope>
    <source>
        <strain evidence="3">Busselton2</strain>
    </source>
</reference>
<dbReference type="PANTHER" id="PTHR13166:SF7">
    <property type="entry name" value="LYR MOTIF-CONTAINING PROTEIN 4"/>
    <property type="match status" value="1"/>
</dbReference>
<proteinExistence type="inferred from homology"/>
<dbReference type="EMBL" id="JAOAOG010000232">
    <property type="protein sequence ID" value="KAJ6238602.1"/>
    <property type="molecule type" value="Genomic_DNA"/>
</dbReference>
<evidence type="ECO:0000313" key="5">
    <source>
        <dbReference type="Proteomes" id="UP001146793"/>
    </source>
</evidence>
<dbReference type="GO" id="GO:0005739">
    <property type="term" value="C:mitochondrion"/>
    <property type="evidence" value="ECO:0007669"/>
    <property type="project" value="TreeGrafter"/>
</dbReference>
<evidence type="ECO:0000313" key="3">
    <source>
        <dbReference type="EMBL" id="KAJ3431520.1"/>
    </source>
</evidence>
<dbReference type="GO" id="GO:1990221">
    <property type="term" value="C:L-cysteine desulfurase complex"/>
    <property type="evidence" value="ECO:0007669"/>
    <property type="project" value="TreeGrafter"/>
</dbReference>
<organism evidence="3 5">
    <name type="scientific">Anaeramoeba flamelloides</name>
    <dbReference type="NCBI Taxonomy" id="1746091"/>
    <lineage>
        <taxon>Eukaryota</taxon>
        <taxon>Metamonada</taxon>
        <taxon>Anaeramoebidae</taxon>
        <taxon>Anaeramoeba</taxon>
    </lineage>
</organism>